<keyword evidence="2" id="KW-1185">Reference proteome</keyword>
<dbReference type="EMBL" id="SJST01000007">
    <property type="protein sequence ID" value="TCD12448.1"/>
    <property type="molecule type" value="Genomic_DNA"/>
</dbReference>
<reference evidence="1 2" key="1">
    <citation type="journal article" date="2015" name="Antonie Van Leeuwenhoek">
        <title>Oricola cellulosilytica gen. nov., sp. nov., a cellulose-degrading bacterium of the family Phyllobacteriaceae isolated from surface seashore water, and emended descriptions of Mesorhizobium loti and Phyllobacterium myrsinacearum.</title>
        <authorList>
            <person name="Hameed A."/>
            <person name="Shahina M."/>
            <person name="Lai W.A."/>
            <person name="Lin S.Y."/>
            <person name="Young L.S."/>
            <person name="Liu Y.C."/>
            <person name="Hsu Y.H."/>
            <person name="Young C.C."/>
        </authorList>
    </citation>
    <scope>NUCLEOTIDE SEQUENCE [LARGE SCALE GENOMIC DNA]</scope>
    <source>
        <strain evidence="1 2">KCTC 52183</strain>
    </source>
</reference>
<name>A0A4R0P9X0_9HYPH</name>
<dbReference type="AlphaFoldDB" id="A0A4R0P9X0"/>
<protein>
    <submittedName>
        <fullName evidence="1">Uncharacterized protein</fullName>
    </submittedName>
</protein>
<comment type="caution">
    <text evidence="1">The sequence shown here is derived from an EMBL/GenBank/DDBJ whole genome shotgun (WGS) entry which is preliminary data.</text>
</comment>
<accession>A0A4R0P9X0</accession>
<evidence type="ECO:0000313" key="2">
    <source>
        <dbReference type="Proteomes" id="UP000291301"/>
    </source>
</evidence>
<organism evidence="1 2">
    <name type="scientific">Oricola cellulosilytica</name>
    <dbReference type="NCBI Taxonomy" id="1429082"/>
    <lineage>
        <taxon>Bacteria</taxon>
        <taxon>Pseudomonadati</taxon>
        <taxon>Pseudomonadota</taxon>
        <taxon>Alphaproteobacteria</taxon>
        <taxon>Hyphomicrobiales</taxon>
        <taxon>Ahrensiaceae</taxon>
        <taxon>Oricola</taxon>
    </lineage>
</organism>
<dbReference type="Proteomes" id="UP000291301">
    <property type="component" value="Unassembled WGS sequence"/>
</dbReference>
<dbReference type="OrthoDB" id="9800206at2"/>
<sequence>MSVRAATAQEAQFSAEVELPGITNYAPPSSQASPASTTGVDLLLDARLSAEAKTISEGMVWRVFGSEPEQGGKLPLLAIAEGGPTRITLNPGEYLVHAAFGRAGATTRITLGNEARHETMILDAGGLRLEGVLPDKIPMRNDRLRFDIYHAEEDENGERRLILPDVRPGRTVRLNAGTYHIVSNYGDVNATIRADIRVEAGKTTTAQVEHRAAQVTLNLVRGDAGVPLADTAWSVVGPSGEVLAENVGAFPSMILAAGNYTVIAKNKNRVFQREIEIRAGRDTVVKLDAESAEQLDQ</sequence>
<gene>
    <name evidence="1" type="ORF">E0D97_15335</name>
</gene>
<proteinExistence type="predicted"/>
<evidence type="ECO:0000313" key="1">
    <source>
        <dbReference type="EMBL" id="TCD12448.1"/>
    </source>
</evidence>